<protein>
    <recommendedName>
        <fullName evidence="8 9">Structure-specific endonuclease subunit SLX4</fullName>
    </recommendedName>
</protein>
<dbReference type="GO" id="GO:0033557">
    <property type="term" value="C:Slx1-Slx4 complex"/>
    <property type="evidence" value="ECO:0007669"/>
    <property type="project" value="UniProtKB-UniRule"/>
</dbReference>
<accession>A0A1D2JNY2</accession>
<keyword evidence="11" id="KW-0540">Nuclease</keyword>
<evidence type="ECO:0000256" key="4">
    <source>
        <dbReference type="ARBA" id="ARBA00022763"/>
    </source>
</evidence>
<comment type="function">
    <text evidence="9">Regulatory subunit of the SLX1-SLX4 structure-specific endonuclease that resolves DNA secondary structures generated during DNA repair and recombination. Has endonuclease activity towards branched DNA substrates, introducing single-strand cuts in duplex DNA close to junctions with ss-DNA.</text>
</comment>
<keyword evidence="3 9" id="KW-0597">Phosphoprotein</keyword>
<gene>
    <name evidence="9" type="primary">SLX4</name>
    <name evidence="11" type="ORF">ACO22_00612</name>
</gene>
<evidence type="ECO:0000256" key="5">
    <source>
        <dbReference type="ARBA" id="ARBA00023172"/>
    </source>
</evidence>
<keyword evidence="11" id="KW-0378">Hydrolase</keyword>
<organism evidence="11 12">
    <name type="scientific">Paracoccidioides brasiliensis</name>
    <dbReference type="NCBI Taxonomy" id="121759"/>
    <lineage>
        <taxon>Eukaryota</taxon>
        <taxon>Fungi</taxon>
        <taxon>Dikarya</taxon>
        <taxon>Ascomycota</taxon>
        <taxon>Pezizomycotina</taxon>
        <taxon>Eurotiomycetes</taxon>
        <taxon>Eurotiomycetidae</taxon>
        <taxon>Onygenales</taxon>
        <taxon>Ajellomycetaceae</taxon>
        <taxon>Paracoccidioides</taxon>
    </lineage>
</organism>
<dbReference type="GO" id="GO:0006281">
    <property type="term" value="P:DNA repair"/>
    <property type="evidence" value="ECO:0007669"/>
    <property type="project" value="UniProtKB-UniRule"/>
</dbReference>
<feature type="region of interest" description="Disordered" evidence="10">
    <location>
        <begin position="89"/>
        <end position="111"/>
    </location>
</feature>
<dbReference type="EMBL" id="LZYO01000012">
    <property type="protein sequence ID" value="ODH44916.1"/>
    <property type="molecule type" value="Genomic_DNA"/>
</dbReference>
<evidence type="ECO:0000256" key="9">
    <source>
        <dbReference type="HAMAP-Rule" id="MF_03110"/>
    </source>
</evidence>
<keyword evidence="7 9" id="KW-0539">Nucleus</keyword>
<feature type="compositionally biased region" description="Polar residues" evidence="10">
    <location>
        <begin position="642"/>
        <end position="652"/>
    </location>
</feature>
<dbReference type="Proteomes" id="UP000242814">
    <property type="component" value="Unassembled WGS sequence"/>
</dbReference>
<evidence type="ECO:0000256" key="2">
    <source>
        <dbReference type="ARBA" id="ARBA00006661"/>
    </source>
</evidence>
<feature type="compositionally biased region" description="Polar residues" evidence="10">
    <location>
        <begin position="760"/>
        <end position="769"/>
    </location>
</feature>
<feature type="compositionally biased region" description="Polar residues" evidence="10">
    <location>
        <begin position="659"/>
        <end position="668"/>
    </location>
</feature>
<feature type="region of interest" description="Disordered" evidence="10">
    <location>
        <begin position="625"/>
        <end position="769"/>
    </location>
</feature>
<feature type="compositionally biased region" description="Low complexity" evidence="10">
    <location>
        <begin position="35"/>
        <end position="54"/>
    </location>
</feature>
<evidence type="ECO:0000256" key="6">
    <source>
        <dbReference type="ARBA" id="ARBA00023204"/>
    </source>
</evidence>
<comment type="caution">
    <text evidence="11">The sequence shown here is derived from an EMBL/GenBank/DDBJ whole genome shotgun (WGS) entry which is preliminary data.</text>
</comment>
<dbReference type="GO" id="GO:0017108">
    <property type="term" value="F:5'-flap endonuclease activity"/>
    <property type="evidence" value="ECO:0007669"/>
    <property type="project" value="InterPro"/>
</dbReference>
<feature type="region of interest" description="Disordered" evidence="10">
    <location>
        <begin position="35"/>
        <end position="72"/>
    </location>
</feature>
<name>A0A1D2JNY2_PARBR</name>
<dbReference type="InterPro" id="IPR027784">
    <property type="entry name" value="Slx4_ascomycetes"/>
</dbReference>
<feature type="compositionally biased region" description="Basic residues" evidence="10">
    <location>
        <begin position="307"/>
        <end position="317"/>
    </location>
</feature>
<feature type="compositionally biased region" description="Basic and acidic residues" evidence="10">
    <location>
        <begin position="58"/>
        <end position="72"/>
    </location>
</feature>
<dbReference type="HAMAP" id="MF_03110">
    <property type="entry name" value="Endonuc_su_Slx4"/>
    <property type="match status" value="1"/>
</dbReference>
<evidence type="ECO:0000256" key="3">
    <source>
        <dbReference type="ARBA" id="ARBA00022553"/>
    </source>
</evidence>
<dbReference type="GO" id="GO:0006260">
    <property type="term" value="P:DNA replication"/>
    <property type="evidence" value="ECO:0007669"/>
    <property type="project" value="InterPro"/>
</dbReference>
<feature type="region of interest" description="Disordered" evidence="10">
    <location>
        <begin position="288"/>
        <end position="318"/>
    </location>
</feature>
<keyword evidence="5 9" id="KW-0233">DNA recombination</keyword>
<keyword evidence="4 9" id="KW-0227">DNA damage</keyword>
<dbReference type="Pfam" id="PF09494">
    <property type="entry name" value="Slx4"/>
    <property type="match status" value="1"/>
</dbReference>
<evidence type="ECO:0000256" key="8">
    <source>
        <dbReference type="ARBA" id="ARBA00029496"/>
    </source>
</evidence>
<evidence type="ECO:0000256" key="10">
    <source>
        <dbReference type="SAM" id="MobiDB-lite"/>
    </source>
</evidence>
<feature type="compositionally biased region" description="Low complexity" evidence="10">
    <location>
        <begin position="683"/>
        <end position="695"/>
    </location>
</feature>
<keyword evidence="6 9" id="KW-0234">DNA repair</keyword>
<keyword evidence="11" id="KW-0255">Endonuclease</keyword>
<dbReference type="AlphaFoldDB" id="A0A1D2JNY2"/>
<comment type="PTM">
    <text evidence="9">Phosphorylated in response to DNA damage.</text>
</comment>
<feature type="compositionally biased region" description="Polar residues" evidence="10">
    <location>
        <begin position="289"/>
        <end position="306"/>
    </location>
</feature>
<comment type="subcellular location">
    <subcellularLocation>
        <location evidence="1 9">Nucleus</location>
    </subcellularLocation>
</comment>
<proteinExistence type="inferred from homology"/>
<dbReference type="VEuPathDB" id="FungiDB:PABG_01057"/>
<evidence type="ECO:0000313" key="11">
    <source>
        <dbReference type="EMBL" id="ODH44916.1"/>
    </source>
</evidence>
<dbReference type="CDD" id="cd22999">
    <property type="entry name" value="SAP_SLX4"/>
    <property type="match status" value="1"/>
</dbReference>
<dbReference type="VEuPathDB" id="FungiDB:PADG_04429"/>
<sequence>MTRQLSSDGRMFASSIITVIPDSSPTAAEAIELSSPLSLPSPTSLLDFLSTSTSRGPARSDTDGDKTQGKEVLDTRPILENSFRRENRVVSGTGGKAATGKKLKRRTESPGNVCQSEIHIVPGERIILRQTRPDKKAAKAKRTKKEDGLINRKLYGRVSKANQTVSLQPETKKSAPKGCNDTTQPAENGHINDLDDGLQLEQAIQRRLDWTPTKDTTIPVIDLVGDSPSSCEKSLSGMRSTRTMLSNYEFSGIVGTLGGSRSEGTPDAPTTKRPVELLKVNNLKEISGLSDSRQSSITEDSESATSKPRRVKAKNPPKSKLTTITSYATAKYTVVEKSVDLDPVETLLSDEPGKEKNVAKRTSGARCAKPGRKKSATTEKKNEPPIFKVVPPLEAFKAFDGQELLFGTSSQLANGHSEDRHEQNEGTSHISNSSAFIPLSRSESSSKAPSQTSLGSGFLKLSSSKNLWSAGARDLTGAVLEIDEIDLSEHWMKPSIFESQPKAPLGCKADTQIPPQLGEIDFDNSCQKPLAAIDPPELVTQSETPSEKGDLHKYIVKPTHINSCSQFGSSISVGSPEKPVQDKPIFSGFTTSELAKKVAAYGFKPIKSRDKMIALLEKCWENRNKTSNSVPKLTPGDGLSQVDESTQGQSLGQHLKPNSIPQTATTQVPKVKPDKRDTKSQGVPVPSRRSTSTSKVSRKRTESPSAILVDDDQRSDSTWDSVPPSRPRRPSKSCTPRDRQKSPESFNLPTIPLTIRSGKIPSTGTASETLPSLSTQITAAIKAQPRLRAFNGVKQPTWYEKILMYDPIQLEDLAVWLNTDGFERIGEDREVCPGLVREWCESKGVCCIWRKQRGVRAHCPLVRA</sequence>
<feature type="region of interest" description="Disordered" evidence="10">
    <location>
        <begin position="413"/>
        <end position="432"/>
    </location>
</feature>
<feature type="region of interest" description="Disordered" evidence="10">
    <location>
        <begin position="346"/>
        <end position="383"/>
    </location>
</feature>
<evidence type="ECO:0000256" key="7">
    <source>
        <dbReference type="ARBA" id="ARBA00023242"/>
    </source>
</evidence>
<evidence type="ECO:0000256" key="1">
    <source>
        <dbReference type="ARBA" id="ARBA00004123"/>
    </source>
</evidence>
<reference evidence="11 12" key="1">
    <citation type="submission" date="2016-06" db="EMBL/GenBank/DDBJ databases">
        <authorList>
            <person name="Kjaerup R.B."/>
            <person name="Dalgaard T.S."/>
            <person name="Juul-Madsen H.R."/>
        </authorList>
    </citation>
    <scope>NUCLEOTIDE SEQUENCE [LARGE SCALE GENOMIC DNA]</scope>
    <source>
        <strain evidence="11 12">Pb300</strain>
    </source>
</reference>
<comment type="subunit">
    <text evidence="9">Forms a heterodimer with SLX1.</text>
</comment>
<dbReference type="GO" id="GO:0006310">
    <property type="term" value="P:DNA recombination"/>
    <property type="evidence" value="ECO:0007669"/>
    <property type="project" value="UniProtKB-UniRule"/>
</dbReference>
<feature type="region of interest" description="Disordered" evidence="10">
    <location>
        <begin position="162"/>
        <end position="193"/>
    </location>
</feature>
<comment type="similarity">
    <text evidence="2 9">Belongs to the SLX4 family.</text>
</comment>
<dbReference type="InterPro" id="IPR018574">
    <property type="entry name" value="Structure-sp_endonuc_su_Slx4"/>
</dbReference>
<evidence type="ECO:0000313" key="12">
    <source>
        <dbReference type="Proteomes" id="UP000242814"/>
    </source>
</evidence>